<evidence type="ECO:0000313" key="1">
    <source>
        <dbReference type="EMBL" id="DAD94826.1"/>
    </source>
</evidence>
<protein>
    <submittedName>
        <fullName evidence="1">AgrD</fullName>
    </submittedName>
</protein>
<proteinExistence type="predicted"/>
<dbReference type="InterPro" id="IPR009229">
    <property type="entry name" value="AgrD"/>
</dbReference>
<organism evidence="1">
    <name type="scientific">Siphoviridae sp. ctiJI15</name>
    <dbReference type="NCBI Taxonomy" id="2826431"/>
    <lineage>
        <taxon>Viruses</taxon>
        <taxon>Duplodnaviria</taxon>
        <taxon>Heunggongvirae</taxon>
        <taxon>Uroviricota</taxon>
        <taxon>Caudoviricetes</taxon>
    </lineage>
</organism>
<dbReference type="EMBL" id="BK015182">
    <property type="protein sequence ID" value="DAD94826.1"/>
    <property type="molecule type" value="Genomic_DNA"/>
</dbReference>
<dbReference type="NCBIfam" id="TIGR04223">
    <property type="entry name" value="quorum_AgrD"/>
    <property type="match status" value="1"/>
</dbReference>
<name>A0A8S5NKL1_9CAUD</name>
<accession>A0A8S5NKL1</accession>
<reference evidence="1" key="1">
    <citation type="journal article" date="2021" name="Proc. Natl. Acad. Sci. U.S.A.">
        <title>A Catalog of Tens of Thousands of Viruses from Human Metagenomes Reveals Hidden Associations with Chronic Diseases.</title>
        <authorList>
            <person name="Tisza M.J."/>
            <person name="Buck C.B."/>
        </authorList>
    </citation>
    <scope>NUCLEOTIDE SEQUENCE</scope>
    <source>
        <strain evidence="1">CtiJI15</strain>
    </source>
</reference>
<sequence length="39" mass="4373">MLKFLAKTAEKYAKATNTACLVFAVFHQPKMPASMIKKD</sequence>